<dbReference type="EMBL" id="JAPZBU010000006">
    <property type="protein sequence ID" value="KAJ5396701.1"/>
    <property type="molecule type" value="Genomic_DNA"/>
</dbReference>
<name>A0A9W9W1E3_9EURO</name>
<dbReference type="AlphaFoldDB" id="A0A9W9W1E3"/>
<evidence type="ECO:0000313" key="2">
    <source>
        <dbReference type="EMBL" id="KAJ5396701.1"/>
    </source>
</evidence>
<feature type="signal peptide" evidence="1">
    <location>
        <begin position="1"/>
        <end position="18"/>
    </location>
</feature>
<reference evidence="2" key="1">
    <citation type="submission" date="2022-12" db="EMBL/GenBank/DDBJ databases">
        <authorList>
            <person name="Petersen C."/>
        </authorList>
    </citation>
    <scope>NUCLEOTIDE SEQUENCE</scope>
    <source>
        <strain evidence="2">IBT 29677</strain>
    </source>
</reference>
<reference evidence="2" key="2">
    <citation type="journal article" date="2023" name="IMA Fungus">
        <title>Comparative genomic study of the Penicillium genus elucidates a diverse pangenome and 15 lateral gene transfer events.</title>
        <authorList>
            <person name="Petersen C."/>
            <person name="Sorensen T."/>
            <person name="Nielsen M.R."/>
            <person name="Sondergaard T.E."/>
            <person name="Sorensen J.L."/>
            <person name="Fitzpatrick D.A."/>
            <person name="Frisvad J.C."/>
            <person name="Nielsen K.L."/>
        </authorList>
    </citation>
    <scope>NUCLEOTIDE SEQUENCE</scope>
    <source>
        <strain evidence="2">IBT 29677</strain>
    </source>
</reference>
<accession>A0A9W9W1E3</accession>
<keyword evidence="3" id="KW-1185">Reference proteome</keyword>
<evidence type="ECO:0000313" key="3">
    <source>
        <dbReference type="Proteomes" id="UP001147747"/>
    </source>
</evidence>
<evidence type="ECO:0008006" key="4">
    <source>
        <dbReference type="Google" id="ProtNLM"/>
    </source>
</evidence>
<dbReference type="GeneID" id="81368431"/>
<sequence>MQFKSILALSMVALAATAAPADDLEARQAGSCAPNAAYYCCDGFIPFNFLFIRGIGEGRCVRRTSGSCGVGGKPATPICCPNNAASGQNVVCFA</sequence>
<keyword evidence="1" id="KW-0732">Signal</keyword>
<evidence type="ECO:0000256" key="1">
    <source>
        <dbReference type="SAM" id="SignalP"/>
    </source>
</evidence>
<proteinExistence type="predicted"/>
<dbReference type="Proteomes" id="UP001147747">
    <property type="component" value="Unassembled WGS sequence"/>
</dbReference>
<feature type="chain" id="PRO_5040969132" description="Hydrophobin" evidence="1">
    <location>
        <begin position="19"/>
        <end position="94"/>
    </location>
</feature>
<organism evidence="2 3">
    <name type="scientific">Penicillium cosmopolitanum</name>
    <dbReference type="NCBI Taxonomy" id="1131564"/>
    <lineage>
        <taxon>Eukaryota</taxon>
        <taxon>Fungi</taxon>
        <taxon>Dikarya</taxon>
        <taxon>Ascomycota</taxon>
        <taxon>Pezizomycotina</taxon>
        <taxon>Eurotiomycetes</taxon>
        <taxon>Eurotiomycetidae</taxon>
        <taxon>Eurotiales</taxon>
        <taxon>Aspergillaceae</taxon>
        <taxon>Penicillium</taxon>
    </lineage>
</organism>
<protein>
    <recommendedName>
        <fullName evidence="4">Hydrophobin</fullName>
    </recommendedName>
</protein>
<dbReference type="RefSeq" id="XP_056488753.1">
    <property type="nucleotide sequence ID" value="XM_056629451.1"/>
</dbReference>
<gene>
    <name evidence="2" type="ORF">N7509_004814</name>
</gene>
<comment type="caution">
    <text evidence="2">The sequence shown here is derived from an EMBL/GenBank/DDBJ whole genome shotgun (WGS) entry which is preliminary data.</text>
</comment>